<dbReference type="Proteomes" id="UP000076874">
    <property type="component" value="Unassembled WGS sequence"/>
</dbReference>
<dbReference type="GO" id="GO:0016740">
    <property type="term" value="F:transferase activity"/>
    <property type="evidence" value="ECO:0007669"/>
    <property type="project" value="UniProtKB-KW"/>
</dbReference>
<dbReference type="OrthoDB" id="3645574at2759"/>
<organism evidence="1 2">
    <name type="scientific">Niveomyces insectorum RCEF 264</name>
    <dbReference type="NCBI Taxonomy" id="1081102"/>
    <lineage>
        <taxon>Eukaryota</taxon>
        <taxon>Fungi</taxon>
        <taxon>Dikarya</taxon>
        <taxon>Ascomycota</taxon>
        <taxon>Pezizomycotina</taxon>
        <taxon>Sordariomycetes</taxon>
        <taxon>Hypocreomycetidae</taxon>
        <taxon>Hypocreales</taxon>
        <taxon>Cordycipitaceae</taxon>
        <taxon>Niveomyces</taxon>
    </lineage>
</organism>
<name>A0A167P6V4_9HYPO</name>
<protein>
    <submittedName>
        <fullName evidence="1">Aminoglycoside phosphotransferase</fullName>
    </submittedName>
</protein>
<dbReference type="AlphaFoldDB" id="A0A167P6V4"/>
<reference evidence="1 2" key="1">
    <citation type="journal article" date="2016" name="Genome Biol. Evol.">
        <title>Divergent and convergent evolution of fungal pathogenicity.</title>
        <authorList>
            <person name="Shang Y."/>
            <person name="Xiao G."/>
            <person name="Zheng P."/>
            <person name="Cen K."/>
            <person name="Zhan S."/>
            <person name="Wang C."/>
        </authorList>
    </citation>
    <scope>NUCLEOTIDE SEQUENCE [LARGE SCALE GENOMIC DNA]</scope>
    <source>
        <strain evidence="1 2">RCEF 264</strain>
    </source>
</reference>
<evidence type="ECO:0000313" key="1">
    <source>
        <dbReference type="EMBL" id="OAA56353.1"/>
    </source>
</evidence>
<evidence type="ECO:0000313" key="2">
    <source>
        <dbReference type="Proteomes" id="UP000076874"/>
    </source>
</evidence>
<dbReference type="PANTHER" id="PTHR21310:SF15">
    <property type="entry name" value="AMINOGLYCOSIDE PHOSPHOTRANSFERASE DOMAIN-CONTAINING PROTEIN"/>
    <property type="match status" value="1"/>
</dbReference>
<accession>A0A167P6V4</accession>
<sequence length="444" mass="49800">MNARPMTGSMNWAIVVAFEDGVEWIFRSPRPQRRNEIGVPYILQSKTAGRRIRDYDFFEVKGVSELTHDQKTKVMRQLRAFSLQLAGLRHPQIGSLFEHATNDGPKSYYIGECLAPALAWDERQLLEELERGPVLPLHYHALFAPVPDKKEYTSVASFQTAMSRWNEFSFVGYKFEQSRNRFEYCLAGQILHDTVVPRLCTAGSSSTDQSNSNENGVDGGGRNDASSFYLKHPDLHGGNIFVDEHVNITGIIDWSYTTTVPLAELWATPRIWTNEPTLAAVFRGVAEEAAAIGGKSAVPPAIELDRFWDKVDKLQHFQQFVRLLSPRDYDHFAALLEQNSDGEGDGDGDGDGSLAADIPDLLARRAQTSANQALLHELAQDDNTPKDIALAERQGFATMQAVDDRLAVARKLTVVRQMNRRFVADKRLWHWLDAALEGAKEEAI</sequence>
<dbReference type="PANTHER" id="PTHR21310">
    <property type="entry name" value="AMINOGLYCOSIDE PHOSPHOTRANSFERASE-RELATED-RELATED"/>
    <property type="match status" value="1"/>
</dbReference>
<keyword evidence="1" id="KW-0808">Transferase</keyword>
<comment type="caution">
    <text evidence="1">The sequence shown here is derived from an EMBL/GenBank/DDBJ whole genome shotgun (WGS) entry which is preliminary data.</text>
</comment>
<keyword evidence="2" id="KW-1185">Reference proteome</keyword>
<dbReference type="InterPro" id="IPR051678">
    <property type="entry name" value="AGP_Transferase"/>
</dbReference>
<dbReference type="EMBL" id="AZHD01000017">
    <property type="protein sequence ID" value="OAA56353.1"/>
    <property type="molecule type" value="Genomic_DNA"/>
</dbReference>
<gene>
    <name evidence="1" type="ORF">SPI_07964</name>
</gene>
<proteinExistence type="predicted"/>
<dbReference type="STRING" id="1081102.A0A167P6V4"/>